<dbReference type="AlphaFoldDB" id="A0A2C9LL06"/>
<dbReference type="OrthoDB" id="10072648at2759"/>
<name>A0A2C9LL06_BIOGL</name>
<dbReference type="PANTHER" id="PTHR15732">
    <property type="entry name" value="PROTEIN MOONRAKER"/>
    <property type="match status" value="1"/>
</dbReference>
<dbReference type="RefSeq" id="XP_013094497.2">
    <property type="nucleotide sequence ID" value="XM_013239043.2"/>
</dbReference>
<dbReference type="PANTHER" id="PTHR15732:SF4">
    <property type="entry name" value="PROTEIN MOONRAKER"/>
    <property type="match status" value="1"/>
</dbReference>
<dbReference type="EnsemblMetazoa" id="BGLB032369-RB">
    <property type="protein sequence ID" value="BGLB032369-PB"/>
    <property type="gene ID" value="BGLB032369"/>
</dbReference>
<accession>A0A2C9LL06</accession>
<proteinExistence type="predicted"/>
<dbReference type="GO" id="GO:0071539">
    <property type="term" value="P:protein localization to centrosome"/>
    <property type="evidence" value="ECO:0007669"/>
    <property type="project" value="TreeGrafter"/>
</dbReference>
<sequence length="919" mass="105196">MNSDYSIPFRNQLQFNLNVPITTDKLAVQFQRPQPIYIERVSGHHTIAGKSVLRTSENHDSKKDHSHLFEETMSVMTQLARRDIQRGNLQTRNEASHEATVTKSKPPSSPQHSCHLHHKSYMKRQRLQHPVTGKEAEKNRMFGAVSTPPPQKPKALNESSIYLDKNISCVATGQDEYIRLISEIQNYFQILQNFLERALATDSAEIVPETKGKQKDGFLYQEETTDRAQHRAEENKVRCVRTVYNLTQKVKQLQKDVSTCDMNNFVKKSHMTAQLVAIYRGCAKTLQMFMNQLPFQKLESSLPSHYHDLDLLLRSLFSLSQEMHKEDNSDQLKQLVTLMDKIDNLNSQWSLKGKKKVSTADKKLLGQTWVSDTKVDKNIFVTKDNPQVILMAQKKASKVPKNQPTLRQAQQKKGKENIFNMGKSAQHSHYASEPNPRPATGPSIKRGTSYFHNKQVIDKPAVGNMKTLEGGIKNIKDVNFDLGKKQTVSVQRYQTTGTSPIVPSDLNSNTSSPFYVESLNNEDIRQIFQDESYTEDISSSIADNIKLHSKDTSTCSYAHRTETTLRDEDIMLDISVRETNTKTVQADAAAMCDLPSLEAIRLRLAEMQREKQEIQQRWSTFKFMSSSQNLNSKTGKHPIKSTETHVTWSPETDKSWTERRGYTERLVEKEPILFTKPLREATPREPVRSEQHYVSLLQGKQLLKLKQTSVEKIVQNQKQFEKYLKSIFHHPTGKFNPWQLIEELSDEILMDCLQEVGREIETINEEIANQMFASEFLVDKSSSEIPHPIDSSNPENFIEEIAHQKFASEFLVDKSSSEIPHLKESSSPENYNEDIANHMLASEFLVDKSSSEIHHTDDSSNPENYIEDIANHMLASEFLVDKSSSEIHHTDDSSNPESYIEDDIRDNFVSSTEEARFQS</sequence>
<dbReference type="GO" id="GO:0007099">
    <property type="term" value="P:centriole replication"/>
    <property type="evidence" value="ECO:0007669"/>
    <property type="project" value="InterPro"/>
</dbReference>
<dbReference type="VEuPathDB" id="VectorBase:BGLAX_031384"/>
<dbReference type="GO" id="GO:0034451">
    <property type="term" value="C:centriolar satellite"/>
    <property type="evidence" value="ECO:0007669"/>
    <property type="project" value="TreeGrafter"/>
</dbReference>
<dbReference type="Pfam" id="PF15718">
    <property type="entry name" value="MNR"/>
    <property type="match status" value="2"/>
</dbReference>
<dbReference type="RefSeq" id="XP_013094499.2">
    <property type="nucleotide sequence ID" value="XM_013239045.2"/>
</dbReference>
<feature type="region of interest" description="Disordered" evidence="1">
    <location>
        <begin position="424"/>
        <end position="448"/>
    </location>
</feature>
<dbReference type="EnsemblMetazoa" id="BGLB032369-RC">
    <property type="protein sequence ID" value="BGLB032369-PC"/>
    <property type="gene ID" value="BGLB032369"/>
</dbReference>
<feature type="compositionally biased region" description="Polar residues" evidence="1">
    <location>
        <begin position="90"/>
        <end position="112"/>
    </location>
</feature>
<feature type="region of interest" description="Disordered" evidence="1">
    <location>
        <begin position="395"/>
        <end position="414"/>
    </location>
</feature>
<dbReference type="KEGG" id="bgt:106078224"/>
<protein>
    <submittedName>
        <fullName evidence="2">Uncharacterized protein</fullName>
    </submittedName>
</protein>
<gene>
    <name evidence="2" type="primary">106078224</name>
</gene>
<dbReference type="STRING" id="6526.A0A2C9LL06"/>
<dbReference type="VEuPathDB" id="VectorBase:BGLB032369"/>
<feature type="region of interest" description="Disordered" evidence="1">
    <location>
        <begin position="629"/>
        <end position="652"/>
    </location>
</feature>
<evidence type="ECO:0000313" key="2">
    <source>
        <dbReference type="EnsemblMetazoa" id="BGLB032369-PC"/>
    </source>
</evidence>
<dbReference type="Proteomes" id="UP000076420">
    <property type="component" value="Unassembled WGS sequence"/>
</dbReference>
<feature type="compositionally biased region" description="Polar residues" evidence="1">
    <location>
        <begin position="400"/>
        <end position="411"/>
    </location>
</feature>
<reference evidence="2" key="1">
    <citation type="submission" date="2020-05" db="UniProtKB">
        <authorList>
            <consortium name="EnsemblMetazoa"/>
        </authorList>
    </citation>
    <scope>IDENTIFICATION</scope>
    <source>
        <strain evidence="2">BB02</strain>
    </source>
</reference>
<evidence type="ECO:0000256" key="1">
    <source>
        <dbReference type="SAM" id="MobiDB-lite"/>
    </source>
</evidence>
<feature type="region of interest" description="Disordered" evidence="1">
    <location>
        <begin position="884"/>
        <end position="904"/>
    </location>
</feature>
<feature type="region of interest" description="Disordered" evidence="1">
    <location>
        <begin position="90"/>
        <end position="115"/>
    </location>
</feature>
<organism evidence="2 3">
    <name type="scientific">Biomphalaria glabrata</name>
    <name type="common">Bloodfluke planorb</name>
    <name type="synonym">Freshwater snail</name>
    <dbReference type="NCBI Taxonomy" id="6526"/>
    <lineage>
        <taxon>Eukaryota</taxon>
        <taxon>Metazoa</taxon>
        <taxon>Spiralia</taxon>
        <taxon>Lophotrochozoa</taxon>
        <taxon>Mollusca</taxon>
        <taxon>Gastropoda</taxon>
        <taxon>Heterobranchia</taxon>
        <taxon>Euthyneura</taxon>
        <taxon>Panpulmonata</taxon>
        <taxon>Hygrophila</taxon>
        <taxon>Lymnaeoidea</taxon>
        <taxon>Planorbidae</taxon>
        <taxon>Biomphalaria</taxon>
    </lineage>
</organism>
<dbReference type="InterPro" id="IPR031447">
    <property type="entry name" value="MNR"/>
</dbReference>
<evidence type="ECO:0000313" key="3">
    <source>
        <dbReference type="Proteomes" id="UP000076420"/>
    </source>
</evidence>
<dbReference type="EnsemblMetazoa" id="BGLB032369-RA">
    <property type="protein sequence ID" value="BGLB032369-PA"/>
    <property type="gene ID" value="BGLB032369"/>
</dbReference>